<dbReference type="CDD" id="cd03801">
    <property type="entry name" value="GT4_PimA-like"/>
    <property type="match status" value="1"/>
</dbReference>
<dbReference type="SUPFAM" id="SSF53756">
    <property type="entry name" value="UDP-Glycosyltransferase/glycogen phosphorylase"/>
    <property type="match status" value="1"/>
</dbReference>
<dbReference type="Pfam" id="PF00534">
    <property type="entry name" value="Glycos_transf_1"/>
    <property type="match status" value="1"/>
</dbReference>
<name>A0A932VPS6_9BACT</name>
<protein>
    <submittedName>
        <fullName evidence="3">Glycosyltransferase family 4 protein</fullName>
    </submittedName>
</protein>
<accession>A0A932VPS6</accession>
<sequence>MDESFFRGRFAAKPIMKILVIGSDPRIFDTRTENFRRVRSYALVFEEFHIVSPAPVGTLPVRLGNFFLWPISSRLPLVWWWRMVHRARHIACQHRVDLVDAQDAGESGLAALLIARALKIPFRIQLHTDVLSPYYRRASWKERMRYLLARFLIPRASCLRVVSERIKTSLLQSEMVTDESRIVLLPIFTDVWAFLHASADPAIEARLREYDFKMIAVGRFVDKEKNFSMLIDVMRLFVRICPRALLVIVGDGPDRVNYELGMRKYGLEKNIIIEPWRNDLPSFYQSFDLFLGSSNYEGWGRAVIEAMAVGLAVVMTDTGLAGEFVKNQENGMVVPVGDARAFLEAIKILYQDTEKRKLLAAAGRETARNLTPATREEYLAHYRKSFELCFVSMRRPA</sequence>
<dbReference type="Gene3D" id="3.40.50.2000">
    <property type="entry name" value="Glycogen Phosphorylase B"/>
    <property type="match status" value="2"/>
</dbReference>
<dbReference type="GO" id="GO:0016757">
    <property type="term" value="F:glycosyltransferase activity"/>
    <property type="evidence" value="ECO:0007669"/>
    <property type="project" value="InterPro"/>
</dbReference>
<dbReference type="PANTHER" id="PTHR45947:SF3">
    <property type="entry name" value="SULFOQUINOVOSYL TRANSFERASE SQD2"/>
    <property type="match status" value="1"/>
</dbReference>
<feature type="domain" description="Glycosyltransferase subfamily 4-like N-terminal" evidence="2">
    <location>
        <begin position="68"/>
        <end position="186"/>
    </location>
</feature>
<dbReference type="InterPro" id="IPR001296">
    <property type="entry name" value="Glyco_trans_1"/>
</dbReference>
<evidence type="ECO:0000313" key="4">
    <source>
        <dbReference type="Proteomes" id="UP000753196"/>
    </source>
</evidence>
<evidence type="ECO:0000259" key="1">
    <source>
        <dbReference type="Pfam" id="PF00534"/>
    </source>
</evidence>
<feature type="domain" description="Glycosyl transferase family 1" evidence="1">
    <location>
        <begin position="208"/>
        <end position="365"/>
    </location>
</feature>
<dbReference type="InterPro" id="IPR050194">
    <property type="entry name" value="Glycosyltransferase_grp1"/>
</dbReference>
<proteinExistence type="predicted"/>
<dbReference type="PANTHER" id="PTHR45947">
    <property type="entry name" value="SULFOQUINOVOSYL TRANSFERASE SQD2"/>
    <property type="match status" value="1"/>
</dbReference>
<dbReference type="Proteomes" id="UP000753196">
    <property type="component" value="Unassembled WGS sequence"/>
</dbReference>
<comment type="caution">
    <text evidence="3">The sequence shown here is derived from an EMBL/GenBank/DDBJ whole genome shotgun (WGS) entry which is preliminary data.</text>
</comment>
<dbReference type="InterPro" id="IPR028098">
    <property type="entry name" value="Glyco_trans_4-like_N"/>
</dbReference>
<gene>
    <name evidence="3" type="ORF">HY221_02495</name>
</gene>
<dbReference type="Pfam" id="PF13579">
    <property type="entry name" value="Glyco_trans_4_4"/>
    <property type="match status" value="1"/>
</dbReference>
<evidence type="ECO:0000259" key="2">
    <source>
        <dbReference type="Pfam" id="PF13579"/>
    </source>
</evidence>
<dbReference type="EMBL" id="JACQCR010000059">
    <property type="protein sequence ID" value="MBI3631182.1"/>
    <property type="molecule type" value="Genomic_DNA"/>
</dbReference>
<organism evidence="3 4">
    <name type="scientific">Candidatus Sungiibacteriota bacterium</name>
    <dbReference type="NCBI Taxonomy" id="2750080"/>
    <lineage>
        <taxon>Bacteria</taxon>
        <taxon>Candidatus Sungiibacteriota</taxon>
    </lineage>
</organism>
<evidence type="ECO:0000313" key="3">
    <source>
        <dbReference type="EMBL" id="MBI3631182.1"/>
    </source>
</evidence>
<dbReference type="AlphaFoldDB" id="A0A932VPS6"/>
<reference evidence="3" key="1">
    <citation type="submission" date="2020-07" db="EMBL/GenBank/DDBJ databases">
        <title>Huge and variable diversity of episymbiotic CPR bacteria and DPANN archaea in groundwater ecosystems.</title>
        <authorList>
            <person name="He C.Y."/>
            <person name="Keren R."/>
            <person name="Whittaker M."/>
            <person name="Farag I.F."/>
            <person name="Doudna J."/>
            <person name="Cate J.H.D."/>
            <person name="Banfield J.F."/>
        </authorList>
    </citation>
    <scope>NUCLEOTIDE SEQUENCE</scope>
    <source>
        <strain evidence="3">NC_groundwater_973_Pr1_S-0.2um_54_13</strain>
    </source>
</reference>